<evidence type="ECO:0000313" key="4">
    <source>
        <dbReference type="Proteomes" id="UP000198717"/>
    </source>
</evidence>
<organism evidence="2 5">
    <name type="scientific">Myxococcus virescens</name>
    <dbReference type="NCBI Taxonomy" id="83456"/>
    <lineage>
        <taxon>Bacteria</taxon>
        <taxon>Pseudomonadati</taxon>
        <taxon>Myxococcota</taxon>
        <taxon>Myxococcia</taxon>
        <taxon>Myxococcales</taxon>
        <taxon>Cystobacterineae</taxon>
        <taxon>Myxococcaceae</taxon>
        <taxon>Myxococcus</taxon>
    </lineage>
</organism>
<evidence type="ECO:0000313" key="2">
    <source>
        <dbReference type="EMBL" id="GEL75178.1"/>
    </source>
</evidence>
<gene>
    <name evidence="2" type="ORF">MVI01_69620</name>
    <name evidence="3" type="ORF">SAMN04488504_102103</name>
</gene>
<name>A0A511HNK1_9BACT</name>
<dbReference type="Proteomes" id="UP000198717">
    <property type="component" value="Unassembled WGS sequence"/>
</dbReference>
<protein>
    <submittedName>
        <fullName evidence="2">Uncharacterized protein</fullName>
    </submittedName>
</protein>
<proteinExistence type="predicted"/>
<reference evidence="2 5" key="2">
    <citation type="submission" date="2019-07" db="EMBL/GenBank/DDBJ databases">
        <title>Whole genome shotgun sequence of Myxococcus virescens NBRC 100334.</title>
        <authorList>
            <person name="Hosoyama A."/>
            <person name="Uohara A."/>
            <person name="Ohji S."/>
            <person name="Ichikawa N."/>
        </authorList>
    </citation>
    <scope>NUCLEOTIDE SEQUENCE [LARGE SCALE GENOMIC DNA]</scope>
    <source>
        <strain evidence="2 5">NBRC 100334</strain>
    </source>
</reference>
<evidence type="ECO:0000256" key="1">
    <source>
        <dbReference type="SAM" id="Phobius"/>
    </source>
</evidence>
<dbReference type="AlphaFoldDB" id="A0A511HNK1"/>
<feature type="transmembrane region" description="Helical" evidence="1">
    <location>
        <begin position="31"/>
        <end position="53"/>
    </location>
</feature>
<sequence length="57" mass="5927">MSPRAFTTGHLLVAVTGTVAGAWIPSLSDQQFQAALCAFGCTVLFAALAAPFVRSTR</sequence>
<evidence type="ECO:0000313" key="5">
    <source>
        <dbReference type="Proteomes" id="UP000321224"/>
    </source>
</evidence>
<keyword evidence="1" id="KW-1133">Transmembrane helix</keyword>
<dbReference type="RefSeq" id="WP_167371047.1">
    <property type="nucleotide sequence ID" value="NZ_BJVY01000063.1"/>
</dbReference>
<keyword evidence="1" id="KW-0472">Membrane</keyword>
<keyword evidence="1" id="KW-0812">Transmembrane</keyword>
<keyword evidence="4" id="KW-1185">Reference proteome</keyword>
<dbReference type="EMBL" id="FNAJ01000002">
    <property type="protein sequence ID" value="SDD64585.1"/>
    <property type="molecule type" value="Genomic_DNA"/>
</dbReference>
<accession>A0A511HNK1</accession>
<dbReference type="EMBL" id="BJVY01000063">
    <property type="protein sequence ID" value="GEL75178.1"/>
    <property type="molecule type" value="Genomic_DNA"/>
</dbReference>
<reference evidence="3 4" key="1">
    <citation type="submission" date="2016-10" db="EMBL/GenBank/DDBJ databases">
        <authorList>
            <person name="Varghese N."/>
            <person name="Submissions S."/>
        </authorList>
    </citation>
    <scope>NUCLEOTIDE SEQUENCE [LARGE SCALE GENOMIC DNA]</scope>
    <source>
        <strain evidence="3 4">DSM 2260</strain>
    </source>
</reference>
<dbReference type="Proteomes" id="UP000321224">
    <property type="component" value="Unassembled WGS sequence"/>
</dbReference>
<comment type="caution">
    <text evidence="2">The sequence shown here is derived from an EMBL/GenBank/DDBJ whole genome shotgun (WGS) entry which is preliminary data.</text>
</comment>
<evidence type="ECO:0000313" key="3">
    <source>
        <dbReference type="EMBL" id="SDD64585.1"/>
    </source>
</evidence>